<dbReference type="SUPFAM" id="SSF56219">
    <property type="entry name" value="DNase I-like"/>
    <property type="match status" value="1"/>
</dbReference>
<accession>A0A5D2LMY2</accession>
<dbReference type="PANTHER" id="PTHR33710:SF62">
    <property type="entry name" value="DUF4283 DOMAIN PROTEIN"/>
    <property type="match status" value="1"/>
</dbReference>
<gene>
    <name evidence="2" type="ORF">ES332_D03G144600v1</name>
</gene>
<evidence type="ECO:0000256" key="1">
    <source>
        <dbReference type="SAM" id="SignalP"/>
    </source>
</evidence>
<evidence type="ECO:0008006" key="4">
    <source>
        <dbReference type="Google" id="ProtNLM"/>
    </source>
</evidence>
<proteinExistence type="predicted"/>
<dbReference type="EMBL" id="CM017625">
    <property type="protein sequence ID" value="TYH80616.1"/>
    <property type="molecule type" value="Genomic_DNA"/>
</dbReference>
<dbReference type="InterPro" id="IPR036691">
    <property type="entry name" value="Endo/exonu/phosph_ase_sf"/>
</dbReference>
<reference evidence="2 3" key="1">
    <citation type="submission" date="2019-07" db="EMBL/GenBank/DDBJ databases">
        <title>WGS assembly of Gossypium tomentosum.</title>
        <authorList>
            <person name="Chen Z.J."/>
            <person name="Sreedasyam A."/>
            <person name="Ando A."/>
            <person name="Song Q."/>
            <person name="De L."/>
            <person name="Hulse-Kemp A."/>
            <person name="Ding M."/>
            <person name="Ye W."/>
            <person name="Kirkbride R."/>
            <person name="Jenkins J."/>
            <person name="Plott C."/>
            <person name="Lovell J."/>
            <person name="Lin Y.-M."/>
            <person name="Vaughn R."/>
            <person name="Liu B."/>
            <person name="Li W."/>
            <person name="Simpson S."/>
            <person name="Scheffler B."/>
            <person name="Saski C."/>
            <person name="Grover C."/>
            <person name="Hu G."/>
            <person name="Conover J."/>
            <person name="Carlson J."/>
            <person name="Shu S."/>
            <person name="Boston L."/>
            <person name="Williams M."/>
            <person name="Peterson D."/>
            <person name="Mcgee K."/>
            <person name="Jones D."/>
            <person name="Wendel J."/>
            <person name="Stelly D."/>
            <person name="Grimwood J."/>
            <person name="Schmutz J."/>
        </authorList>
    </citation>
    <scope>NUCLEOTIDE SEQUENCE [LARGE SCALE GENOMIC DNA]</scope>
    <source>
        <strain evidence="2">7179.01</strain>
    </source>
</reference>
<protein>
    <recommendedName>
        <fullName evidence="4">Endonuclease/exonuclease/phosphatase domain-containing protein</fullName>
    </recommendedName>
</protein>
<name>A0A5D2LMY2_GOSTO</name>
<feature type="signal peptide" evidence="1">
    <location>
        <begin position="1"/>
        <end position="16"/>
    </location>
</feature>
<organism evidence="2 3">
    <name type="scientific">Gossypium tomentosum</name>
    <name type="common">Hawaiian cotton</name>
    <name type="synonym">Gossypium sandvicense</name>
    <dbReference type="NCBI Taxonomy" id="34277"/>
    <lineage>
        <taxon>Eukaryota</taxon>
        <taxon>Viridiplantae</taxon>
        <taxon>Streptophyta</taxon>
        <taxon>Embryophyta</taxon>
        <taxon>Tracheophyta</taxon>
        <taxon>Spermatophyta</taxon>
        <taxon>Magnoliopsida</taxon>
        <taxon>eudicotyledons</taxon>
        <taxon>Gunneridae</taxon>
        <taxon>Pentapetalae</taxon>
        <taxon>rosids</taxon>
        <taxon>malvids</taxon>
        <taxon>Malvales</taxon>
        <taxon>Malvaceae</taxon>
        <taxon>Malvoideae</taxon>
        <taxon>Gossypium</taxon>
    </lineage>
</organism>
<evidence type="ECO:0000313" key="2">
    <source>
        <dbReference type="EMBL" id="TYH80616.1"/>
    </source>
</evidence>
<dbReference type="Gene3D" id="3.60.10.10">
    <property type="entry name" value="Endonuclease/exonuclease/phosphatase"/>
    <property type="match status" value="1"/>
</dbReference>
<dbReference type="AlphaFoldDB" id="A0A5D2LMY2"/>
<evidence type="ECO:0000313" key="3">
    <source>
        <dbReference type="Proteomes" id="UP000322667"/>
    </source>
</evidence>
<dbReference type="PANTHER" id="PTHR33710">
    <property type="entry name" value="BNAC02G09200D PROTEIN"/>
    <property type="match status" value="1"/>
</dbReference>
<dbReference type="Proteomes" id="UP000322667">
    <property type="component" value="Chromosome D03"/>
</dbReference>
<keyword evidence="3" id="KW-1185">Reference proteome</keyword>
<feature type="chain" id="PRO_5022976137" description="Endonuclease/exonuclease/phosphatase domain-containing protein" evidence="1">
    <location>
        <begin position="17"/>
        <end position="256"/>
    </location>
</feature>
<sequence length="256" mass="30704">MVVGVWIHWGLSGGLVLWWKEEWLVNVLESGKNIIDTRCVNNESGELYRIFWVYGDFNDIADEFEKEGGRNKERYKMKCFREMIEVSQLYDISFKGQRFTWFGLRDQAWVKERLDRALVNLDWMEACPNTQGFNLPAIGSDHSPMVVFSDFRDKKVKKKFKFEAMWLKYDSINEVVSRCWGRECGDRGFPKLSWKLKKCSEMLKEWSRKNVRNGQRRIQELKLKIEELFWFQRARKDWLMFGDKNTRFFSQSCCST</sequence>
<keyword evidence="1" id="KW-0732">Signal</keyword>